<accession>A0ABQ0FDE7</accession>
<protein>
    <submittedName>
        <fullName evidence="1">Uncharacterized protein</fullName>
    </submittedName>
</protein>
<reference evidence="1 2" key="1">
    <citation type="submission" date="2024-08" db="EMBL/GenBank/DDBJ databases">
        <title>The draft genome of Apodemus speciosus.</title>
        <authorList>
            <person name="Nabeshima K."/>
            <person name="Suzuki S."/>
            <person name="Onuma M."/>
        </authorList>
    </citation>
    <scope>NUCLEOTIDE SEQUENCE [LARGE SCALE GENOMIC DNA]</scope>
    <source>
        <strain evidence="1">IB14-021</strain>
    </source>
</reference>
<keyword evidence="2" id="KW-1185">Reference proteome</keyword>
<gene>
    <name evidence="1" type="ORF">APTSU1_001250900</name>
</gene>
<dbReference type="EMBL" id="BAAFST010000012">
    <property type="protein sequence ID" value="GAB1297273.1"/>
    <property type="molecule type" value="Genomic_DNA"/>
</dbReference>
<evidence type="ECO:0000313" key="2">
    <source>
        <dbReference type="Proteomes" id="UP001623349"/>
    </source>
</evidence>
<dbReference type="Proteomes" id="UP001623349">
    <property type="component" value="Unassembled WGS sequence"/>
</dbReference>
<organism evidence="1 2">
    <name type="scientific">Apodemus speciosus</name>
    <name type="common">Large Japanese field mouse</name>
    <dbReference type="NCBI Taxonomy" id="105296"/>
    <lineage>
        <taxon>Eukaryota</taxon>
        <taxon>Metazoa</taxon>
        <taxon>Chordata</taxon>
        <taxon>Craniata</taxon>
        <taxon>Vertebrata</taxon>
        <taxon>Euteleostomi</taxon>
        <taxon>Mammalia</taxon>
        <taxon>Eutheria</taxon>
        <taxon>Euarchontoglires</taxon>
        <taxon>Glires</taxon>
        <taxon>Rodentia</taxon>
        <taxon>Myomorpha</taxon>
        <taxon>Muroidea</taxon>
        <taxon>Muridae</taxon>
        <taxon>Murinae</taxon>
        <taxon>Apodemus</taxon>
    </lineage>
</organism>
<sequence length="49" mass="5398">MKTPTFRLSTYSKIVRIIDLKGGESDPTSAVSGHPAFLHPRSCPPERCL</sequence>
<name>A0ABQ0FDE7_APOSI</name>
<proteinExistence type="predicted"/>
<comment type="caution">
    <text evidence="1">The sequence shown here is derived from an EMBL/GenBank/DDBJ whole genome shotgun (WGS) entry which is preliminary data.</text>
</comment>
<evidence type="ECO:0000313" key="1">
    <source>
        <dbReference type="EMBL" id="GAB1297273.1"/>
    </source>
</evidence>